<evidence type="ECO:0000313" key="1">
    <source>
        <dbReference type="EMBL" id="CDZ78502.1"/>
    </source>
</evidence>
<reference evidence="1 2" key="1">
    <citation type="submission" date="2014-06" db="EMBL/GenBank/DDBJ databases">
        <authorList>
            <person name="Urmite Genomes Urmite Genomes"/>
        </authorList>
    </citation>
    <scope>NUCLEOTIDE SEQUENCE [LARGE SCALE GENOMIC DNA]</scope>
</reference>
<sequence>MLQLVSQKDIEARLIANSINSLGNLALHGKLTGSFDAKDLKPLLERLVTLKDIDPQAIANILTSLGNLAINGKLTGSFEAKDLSLLLQPFSTFAAKDIQPRQLGNSLNGIGKLAIKGRLIGQLPAETIDMLLNLLLSSPLLSSMDISNAVNNLGRLFKAGSLRTLSEGRSTRS</sequence>
<gene>
    <name evidence="1" type="ORF">BN59_02812</name>
</gene>
<dbReference type="AlphaFoldDB" id="A0A078KZT4"/>
<evidence type="ECO:0000313" key="2">
    <source>
        <dbReference type="Proteomes" id="UP000044071"/>
    </source>
</evidence>
<name>A0A078KZT4_9GAMM</name>
<proteinExistence type="predicted"/>
<keyword evidence="2" id="KW-1185">Reference proteome</keyword>
<dbReference type="STRING" id="1034943.BN59_02812"/>
<dbReference type="EMBL" id="CCSB01000003">
    <property type="protein sequence ID" value="CDZ78502.1"/>
    <property type="molecule type" value="Genomic_DNA"/>
</dbReference>
<accession>A0A078KZT4</accession>
<dbReference type="RefSeq" id="WP_044011640.1">
    <property type="nucleotide sequence ID" value="NZ_CCVW01000003.1"/>
</dbReference>
<organism evidence="1 2">
    <name type="scientific">Legionella massiliensis</name>
    <dbReference type="NCBI Taxonomy" id="1034943"/>
    <lineage>
        <taxon>Bacteria</taxon>
        <taxon>Pseudomonadati</taxon>
        <taxon>Pseudomonadota</taxon>
        <taxon>Gammaproteobacteria</taxon>
        <taxon>Legionellales</taxon>
        <taxon>Legionellaceae</taxon>
        <taxon>Legionella</taxon>
    </lineage>
</organism>
<dbReference type="Proteomes" id="UP000044071">
    <property type="component" value="Unassembled WGS sequence"/>
</dbReference>
<protein>
    <submittedName>
        <fullName evidence="1">Uncharacterized protein</fullName>
    </submittedName>
</protein>